<feature type="non-terminal residue" evidence="2">
    <location>
        <position position="1"/>
    </location>
</feature>
<name>A0A9N9I5S5_9GLOM</name>
<proteinExistence type="predicted"/>
<organism evidence="2 3">
    <name type="scientific">Racocetra fulgida</name>
    <dbReference type="NCBI Taxonomy" id="60492"/>
    <lineage>
        <taxon>Eukaryota</taxon>
        <taxon>Fungi</taxon>
        <taxon>Fungi incertae sedis</taxon>
        <taxon>Mucoromycota</taxon>
        <taxon>Glomeromycotina</taxon>
        <taxon>Glomeromycetes</taxon>
        <taxon>Diversisporales</taxon>
        <taxon>Gigasporaceae</taxon>
        <taxon>Racocetra</taxon>
    </lineage>
</organism>
<dbReference type="AlphaFoldDB" id="A0A9N9I5S5"/>
<evidence type="ECO:0000256" key="1">
    <source>
        <dbReference type="SAM" id="MobiDB-lite"/>
    </source>
</evidence>
<accession>A0A9N9I5S5</accession>
<evidence type="ECO:0000313" key="2">
    <source>
        <dbReference type="EMBL" id="CAG8721763.1"/>
    </source>
</evidence>
<gene>
    <name evidence="2" type="ORF">RFULGI_LOCUS11507</name>
</gene>
<comment type="caution">
    <text evidence="2">The sequence shown here is derived from an EMBL/GenBank/DDBJ whole genome shotgun (WGS) entry which is preliminary data.</text>
</comment>
<feature type="compositionally biased region" description="Acidic residues" evidence="1">
    <location>
        <begin position="1"/>
        <end position="18"/>
    </location>
</feature>
<dbReference type="EMBL" id="CAJVPZ010025251">
    <property type="protein sequence ID" value="CAG8721763.1"/>
    <property type="molecule type" value="Genomic_DNA"/>
</dbReference>
<reference evidence="2" key="1">
    <citation type="submission" date="2021-06" db="EMBL/GenBank/DDBJ databases">
        <authorList>
            <person name="Kallberg Y."/>
            <person name="Tangrot J."/>
            <person name="Rosling A."/>
        </authorList>
    </citation>
    <scope>NUCLEOTIDE SEQUENCE</scope>
    <source>
        <strain evidence="2">IN212</strain>
    </source>
</reference>
<keyword evidence="3" id="KW-1185">Reference proteome</keyword>
<feature type="region of interest" description="Disordered" evidence="1">
    <location>
        <begin position="1"/>
        <end position="23"/>
    </location>
</feature>
<protein>
    <submittedName>
        <fullName evidence="2">6151_t:CDS:1</fullName>
    </submittedName>
</protein>
<sequence length="42" mass="4858">QEESNNDDNNENGDDVDENGSGLVYDEYYNENEELTVAQDWD</sequence>
<dbReference type="Proteomes" id="UP000789396">
    <property type="component" value="Unassembled WGS sequence"/>
</dbReference>
<evidence type="ECO:0000313" key="3">
    <source>
        <dbReference type="Proteomes" id="UP000789396"/>
    </source>
</evidence>